<dbReference type="EMBL" id="PQIB02000008">
    <property type="protein sequence ID" value="RLN03602.1"/>
    <property type="molecule type" value="Genomic_DNA"/>
</dbReference>
<comment type="caution">
    <text evidence="2">The sequence shown here is derived from an EMBL/GenBank/DDBJ whole genome shotgun (WGS) entry which is preliminary data.</text>
</comment>
<feature type="compositionally biased region" description="Basic and acidic residues" evidence="1">
    <location>
        <begin position="1"/>
        <end position="29"/>
    </location>
</feature>
<dbReference type="PANTHER" id="PTHR31286:SF134">
    <property type="entry name" value="OS01G0559450 PROTEIN"/>
    <property type="match status" value="1"/>
</dbReference>
<feature type="region of interest" description="Disordered" evidence="1">
    <location>
        <begin position="272"/>
        <end position="324"/>
    </location>
</feature>
<evidence type="ECO:0000313" key="3">
    <source>
        <dbReference type="Proteomes" id="UP000275267"/>
    </source>
</evidence>
<evidence type="ECO:0000313" key="2">
    <source>
        <dbReference type="EMBL" id="RLN03602.1"/>
    </source>
</evidence>
<proteinExistence type="predicted"/>
<dbReference type="PANTHER" id="PTHR31286">
    <property type="entry name" value="GLYCINE-RICH CELL WALL STRUCTURAL PROTEIN 1.8-LIKE"/>
    <property type="match status" value="1"/>
</dbReference>
<feature type="compositionally biased region" description="Low complexity" evidence="1">
    <location>
        <begin position="32"/>
        <end position="49"/>
    </location>
</feature>
<feature type="compositionally biased region" description="Polar residues" evidence="1">
    <location>
        <begin position="286"/>
        <end position="304"/>
    </location>
</feature>
<gene>
    <name evidence="2" type="ORF">C2845_PM13G18720</name>
</gene>
<reference evidence="3" key="1">
    <citation type="journal article" date="2019" name="Nat. Commun.">
        <title>The genome of broomcorn millet.</title>
        <authorList>
            <person name="Zou C."/>
            <person name="Miki D."/>
            <person name="Li D."/>
            <person name="Tang Q."/>
            <person name="Xiao L."/>
            <person name="Rajput S."/>
            <person name="Deng P."/>
            <person name="Jia W."/>
            <person name="Huang R."/>
            <person name="Zhang M."/>
            <person name="Sun Y."/>
            <person name="Hu J."/>
            <person name="Fu X."/>
            <person name="Schnable P.S."/>
            <person name="Li F."/>
            <person name="Zhang H."/>
            <person name="Feng B."/>
            <person name="Zhu X."/>
            <person name="Liu R."/>
            <person name="Schnable J.C."/>
            <person name="Zhu J.-K."/>
            <person name="Zhang H."/>
        </authorList>
    </citation>
    <scope>NUCLEOTIDE SEQUENCE [LARGE SCALE GENOMIC DNA]</scope>
</reference>
<sequence length="324" mass="35835">MVTKPTDKPAEDEMVKKVEGMDADAHVSDGDALAPVADADGSAAAVENQEAQEEEEEVFDFDPDEERATGERRWYAMARFYSAQRSRGLFDEIGTAWRSEKPIPVRPLDGNRFILEFEEEDVYKFVLNGGPWRHKGDALIVVPYDGFTRPSEIIIDSIDLWVRFYDVPISMMTSAFAGVLARKVSTKVLKVEGPVQDFLRAKVTYPLEESLKPTVEVKLKGKGSIFFDVIGSQLLKVQAASSATNQGSKRKERETFEDVLLLTGGDAASTPKKLLPNLEAGKQDRVSGQNSYAGSSEFTAQDPSEAQDGDTREWSVQAKLQASK</sequence>
<dbReference type="OrthoDB" id="656425at2759"/>
<dbReference type="InterPro" id="IPR040256">
    <property type="entry name" value="At4g02000-like"/>
</dbReference>
<protein>
    <submittedName>
        <fullName evidence="2">Uncharacterized protein</fullName>
    </submittedName>
</protein>
<accession>A0A3L6RHN2</accession>
<dbReference type="Proteomes" id="UP000275267">
    <property type="component" value="Unassembled WGS sequence"/>
</dbReference>
<name>A0A3L6RHN2_PANMI</name>
<feature type="region of interest" description="Disordered" evidence="1">
    <location>
        <begin position="1"/>
        <end position="57"/>
    </location>
</feature>
<keyword evidence="3" id="KW-1185">Reference proteome</keyword>
<organism evidence="2 3">
    <name type="scientific">Panicum miliaceum</name>
    <name type="common">Proso millet</name>
    <name type="synonym">Broomcorn millet</name>
    <dbReference type="NCBI Taxonomy" id="4540"/>
    <lineage>
        <taxon>Eukaryota</taxon>
        <taxon>Viridiplantae</taxon>
        <taxon>Streptophyta</taxon>
        <taxon>Embryophyta</taxon>
        <taxon>Tracheophyta</taxon>
        <taxon>Spermatophyta</taxon>
        <taxon>Magnoliopsida</taxon>
        <taxon>Liliopsida</taxon>
        <taxon>Poales</taxon>
        <taxon>Poaceae</taxon>
        <taxon>PACMAD clade</taxon>
        <taxon>Panicoideae</taxon>
        <taxon>Panicodae</taxon>
        <taxon>Paniceae</taxon>
        <taxon>Panicinae</taxon>
        <taxon>Panicum</taxon>
        <taxon>Panicum sect. Panicum</taxon>
    </lineage>
</organism>
<dbReference type="AlphaFoldDB" id="A0A3L6RHN2"/>
<evidence type="ECO:0000256" key="1">
    <source>
        <dbReference type="SAM" id="MobiDB-lite"/>
    </source>
</evidence>